<feature type="region of interest" description="Disordered" evidence="1">
    <location>
        <begin position="1"/>
        <end position="76"/>
    </location>
</feature>
<reference evidence="2" key="1">
    <citation type="journal article" date="2020" name="Nat. Genet.">
        <title>Genomic diversifications of five Gossypium allopolyploid species and their impact on cotton improvement.</title>
        <authorList>
            <person name="Chen Z.J."/>
            <person name="Sreedasyam A."/>
            <person name="Ando A."/>
            <person name="Song Q."/>
            <person name="De Santiago L.M."/>
            <person name="Hulse-Kemp A.M."/>
            <person name="Ding M."/>
            <person name="Ye W."/>
            <person name="Kirkbride R.C."/>
            <person name="Jenkins J."/>
            <person name="Plott C."/>
            <person name="Lovell J."/>
            <person name="Lin Y.M."/>
            <person name="Vaughn R."/>
            <person name="Liu B."/>
            <person name="Simpson S."/>
            <person name="Scheffler B.E."/>
            <person name="Wen L."/>
            <person name="Saski C.A."/>
            <person name="Grover C.E."/>
            <person name="Hu G."/>
            <person name="Conover J.L."/>
            <person name="Carlson J.W."/>
            <person name="Shu S."/>
            <person name="Boston L.B."/>
            <person name="Williams M."/>
            <person name="Peterson D.G."/>
            <person name="McGee K."/>
            <person name="Jones D.C."/>
            <person name="Wendel J.F."/>
            <person name="Stelly D.M."/>
            <person name="Grimwood J."/>
            <person name="Schmutz J."/>
        </authorList>
    </citation>
    <scope>NUCLEOTIDE SEQUENCE [LARGE SCALE GENOMIC DNA]</scope>
    <source>
        <strain evidence="2">cv. TM-1</strain>
    </source>
</reference>
<gene>
    <name evidence="3" type="primary">LOC121225541</name>
</gene>
<dbReference type="Proteomes" id="UP000818029">
    <property type="component" value="Chromosome D13"/>
</dbReference>
<name>A0ABM3BFJ0_GOSHI</name>
<dbReference type="GeneID" id="121225541"/>
<dbReference type="RefSeq" id="XP_040965817.1">
    <property type="nucleotide sequence ID" value="XM_041109883.1"/>
</dbReference>
<feature type="compositionally biased region" description="Polar residues" evidence="1">
    <location>
        <begin position="39"/>
        <end position="49"/>
    </location>
</feature>
<proteinExistence type="predicted"/>
<organism evidence="2 3">
    <name type="scientific">Gossypium hirsutum</name>
    <name type="common">Upland cotton</name>
    <name type="synonym">Gossypium mexicanum</name>
    <dbReference type="NCBI Taxonomy" id="3635"/>
    <lineage>
        <taxon>Eukaryota</taxon>
        <taxon>Viridiplantae</taxon>
        <taxon>Streptophyta</taxon>
        <taxon>Embryophyta</taxon>
        <taxon>Tracheophyta</taxon>
        <taxon>Spermatophyta</taxon>
        <taxon>Magnoliopsida</taxon>
        <taxon>eudicotyledons</taxon>
        <taxon>Gunneridae</taxon>
        <taxon>Pentapetalae</taxon>
        <taxon>rosids</taxon>
        <taxon>malvids</taxon>
        <taxon>Malvales</taxon>
        <taxon>Malvaceae</taxon>
        <taxon>Malvoideae</taxon>
        <taxon>Gossypium</taxon>
    </lineage>
</organism>
<reference evidence="3" key="2">
    <citation type="submission" date="2025-08" db="UniProtKB">
        <authorList>
            <consortium name="RefSeq"/>
        </authorList>
    </citation>
    <scope>IDENTIFICATION</scope>
</reference>
<feature type="region of interest" description="Disordered" evidence="1">
    <location>
        <begin position="105"/>
        <end position="134"/>
    </location>
</feature>
<evidence type="ECO:0000256" key="1">
    <source>
        <dbReference type="SAM" id="MobiDB-lite"/>
    </source>
</evidence>
<protein>
    <submittedName>
        <fullName evidence="3">Uncharacterized protein</fullName>
    </submittedName>
</protein>
<feature type="compositionally biased region" description="Low complexity" evidence="1">
    <location>
        <begin position="24"/>
        <end position="33"/>
    </location>
</feature>
<evidence type="ECO:0000313" key="3">
    <source>
        <dbReference type="RefSeq" id="XP_040965817.1"/>
    </source>
</evidence>
<keyword evidence="2" id="KW-1185">Reference proteome</keyword>
<accession>A0ABM3BFJ0</accession>
<sequence length="134" mass="14595">MRGLVMNYRNGGQLGHNKRKCPQKKSSTTQTTTRCADTPPTSETPQNPSAIADKGKGKMPTTAARPNRGRRPSRFEGIGLYTNLNTGEQTFHSGISTRRGIYELNNSSDAQSSNKKRKATGDEIGTQESVAPKK</sequence>
<evidence type="ECO:0000313" key="2">
    <source>
        <dbReference type="Proteomes" id="UP000818029"/>
    </source>
</evidence>